<keyword evidence="3" id="KW-1185">Reference proteome</keyword>
<feature type="transmembrane region" description="Helical" evidence="1">
    <location>
        <begin position="47"/>
        <end position="69"/>
    </location>
</feature>
<protein>
    <recommendedName>
        <fullName evidence="4">DUF2269 family protein</fullName>
    </recommendedName>
</protein>
<sequence length="148" mass="16418">MYIYLLFIHIISAVVAMAAIICYPLIMSSARTVGQAKFALALLEKTAILPKFGGTLLLLTGLALGFLEISLFRELWYVSSIAFFIVILIIFAGLIPSGIKQQLKLLQQTKGDVLPDAYRLNRRRSAWLEGIANLAALISILLMVFKPY</sequence>
<feature type="transmembrane region" description="Helical" evidence="1">
    <location>
        <begin position="75"/>
        <end position="95"/>
    </location>
</feature>
<dbReference type="EMBL" id="BMHE01000026">
    <property type="protein sequence ID" value="GFZ93125.1"/>
    <property type="molecule type" value="Genomic_DNA"/>
</dbReference>
<dbReference type="Proteomes" id="UP000615455">
    <property type="component" value="Unassembled WGS sequence"/>
</dbReference>
<comment type="caution">
    <text evidence="2">The sequence shown here is derived from an EMBL/GenBank/DDBJ whole genome shotgun (WGS) entry which is preliminary data.</text>
</comment>
<dbReference type="RefSeq" id="WP_189015073.1">
    <property type="nucleotide sequence ID" value="NZ_BMHE01000026.1"/>
</dbReference>
<name>A0ABQ1EYB1_9BACL</name>
<keyword evidence="1" id="KW-1133">Transmembrane helix</keyword>
<dbReference type="InterPro" id="IPR018729">
    <property type="entry name" value="DUF2269_transmembrane"/>
</dbReference>
<gene>
    <name evidence="2" type="ORF">GCM10008018_44330</name>
</gene>
<evidence type="ECO:0000313" key="3">
    <source>
        <dbReference type="Proteomes" id="UP000615455"/>
    </source>
</evidence>
<evidence type="ECO:0000313" key="2">
    <source>
        <dbReference type="EMBL" id="GFZ93125.1"/>
    </source>
</evidence>
<evidence type="ECO:0008006" key="4">
    <source>
        <dbReference type="Google" id="ProtNLM"/>
    </source>
</evidence>
<keyword evidence="1" id="KW-0472">Membrane</keyword>
<proteinExistence type="predicted"/>
<organism evidence="2 3">
    <name type="scientific">Paenibacillus marchantiophytorum</name>
    <dbReference type="NCBI Taxonomy" id="1619310"/>
    <lineage>
        <taxon>Bacteria</taxon>
        <taxon>Bacillati</taxon>
        <taxon>Bacillota</taxon>
        <taxon>Bacilli</taxon>
        <taxon>Bacillales</taxon>
        <taxon>Paenibacillaceae</taxon>
        <taxon>Paenibacillus</taxon>
    </lineage>
</organism>
<feature type="transmembrane region" description="Helical" evidence="1">
    <location>
        <begin position="6"/>
        <end position="26"/>
    </location>
</feature>
<feature type="transmembrane region" description="Helical" evidence="1">
    <location>
        <begin position="126"/>
        <end position="145"/>
    </location>
</feature>
<keyword evidence="1" id="KW-0812">Transmembrane</keyword>
<accession>A0ABQ1EYB1</accession>
<reference evidence="3" key="1">
    <citation type="journal article" date="2019" name="Int. J. Syst. Evol. Microbiol.">
        <title>The Global Catalogue of Microorganisms (GCM) 10K type strain sequencing project: providing services to taxonomists for standard genome sequencing and annotation.</title>
        <authorList>
            <consortium name="The Broad Institute Genomics Platform"/>
            <consortium name="The Broad Institute Genome Sequencing Center for Infectious Disease"/>
            <person name="Wu L."/>
            <person name="Ma J."/>
        </authorList>
    </citation>
    <scope>NUCLEOTIDE SEQUENCE [LARGE SCALE GENOMIC DNA]</scope>
    <source>
        <strain evidence="3">CGMCC 1.15043</strain>
    </source>
</reference>
<dbReference type="Pfam" id="PF10027">
    <property type="entry name" value="DUF2269"/>
    <property type="match status" value="1"/>
</dbReference>
<evidence type="ECO:0000256" key="1">
    <source>
        <dbReference type="SAM" id="Phobius"/>
    </source>
</evidence>